<dbReference type="GO" id="GO:0036297">
    <property type="term" value="P:interstrand cross-link repair"/>
    <property type="evidence" value="ECO:0007669"/>
    <property type="project" value="TreeGrafter"/>
</dbReference>
<keyword evidence="20" id="KW-1185">Reference proteome</keyword>
<feature type="region of interest" description="Disordered" evidence="17">
    <location>
        <begin position="1032"/>
        <end position="1059"/>
    </location>
</feature>
<dbReference type="InterPro" id="IPR011084">
    <property type="entry name" value="DRMBL"/>
</dbReference>
<feature type="compositionally biased region" description="Polar residues" evidence="17">
    <location>
        <begin position="1001"/>
        <end position="1014"/>
    </location>
</feature>
<evidence type="ECO:0000256" key="7">
    <source>
        <dbReference type="ARBA" id="ARBA00022722"/>
    </source>
</evidence>
<dbReference type="GO" id="GO:0035312">
    <property type="term" value="F:5'-3' DNA exonuclease activity"/>
    <property type="evidence" value="ECO:0007669"/>
    <property type="project" value="TreeGrafter"/>
</dbReference>
<dbReference type="PANTHER" id="PTHR23240:SF26">
    <property type="entry name" value="5' EXONUCLEASE APOLLO"/>
    <property type="match status" value="1"/>
</dbReference>
<evidence type="ECO:0000256" key="11">
    <source>
        <dbReference type="ARBA" id="ARBA00022895"/>
    </source>
</evidence>
<feature type="compositionally biased region" description="Polar residues" evidence="17">
    <location>
        <begin position="859"/>
        <end position="870"/>
    </location>
</feature>
<reference evidence="20" key="1">
    <citation type="submission" date="2020-01" db="EMBL/GenBank/DDBJ databases">
        <title>Draft genome sequence of the Termite Coptotermes fromosanus.</title>
        <authorList>
            <person name="Itakura S."/>
            <person name="Yosikawa Y."/>
            <person name="Umezawa K."/>
        </authorList>
    </citation>
    <scope>NUCLEOTIDE SEQUENCE [LARGE SCALE GENOMIC DNA]</scope>
</reference>
<comment type="similarity">
    <text evidence="4">Belongs to the DNA repair metallo-beta-lactamase (DRMBL) family.</text>
</comment>
<evidence type="ECO:0000256" key="15">
    <source>
        <dbReference type="ARBA" id="ARBA00041693"/>
    </source>
</evidence>
<dbReference type="Pfam" id="PF07522">
    <property type="entry name" value="DRMBL"/>
    <property type="match status" value="1"/>
</dbReference>
<evidence type="ECO:0000256" key="3">
    <source>
        <dbReference type="ARBA" id="ARBA00004574"/>
    </source>
</evidence>
<name>A0A6L2Q3U1_COPFO</name>
<accession>A0A6L2Q3U1</accession>
<organism evidence="19 20">
    <name type="scientific">Coptotermes formosanus</name>
    <name type="common">Formosan subterranean termite</name>
    <dbReference type="NCBI Taxonomy" id="36987"/>
    <lineage>
        <taxon>Eukaryota</taxon>
        <taxon>Metazoa</taxon>
        <taxon>Ecdysozoa</taxon>
        <taxon>Arthropoda</taxon>
        <taxon>Hexapoda</taxon>
        <taxon>Insecta</taxon>
        <taxon>Pterygota</taxon>
        <taxon>Neoptera</taxon>
        <taxon>Polyneoptera</taxon>
        <taxon>Dictyoptera</taxon>
        <taxon>Blattodea</taxon>
        <taxon>Blattoidea</taxon>
        <taxon>Termitoidae</taxon>
        <taxon>Rhinotermitidae</taxon>
        <taxon>Coptotermes</taxon>
    </lineage>
</organism>
<feature type="region of interest" description="Disordered" evidence="17">
    <location>
        <begin position="851"/>
        <end position="883"/>
    </location>
</feature>
<evidence type="ECO:0000313" key="19">
    <source>
        <dbReference type="EMBL" id="GFG39489.1"/>
    </source>
</evidence>
<evidence type="ECO:0000256" key="10">
    <source>
        <dbReference type="ARBA" id="ARBA00022839"/>
    </source>
</evidence>
<sequence>MSSMNGHIILNTLIAVDVWKRGTDKVKSDLLRCLSIGDNHIVSVPETGEEFTVTLIDANHCPGSVMFLFQGSFGTILYTGDFRYDPVMLENKMLAYVMKNELLDVLYIDNTYASPQCKIPSRKEAAQQAVQIIRDHPQHKILLGLKNLGKEELLSEIALEFCEKICVSEDRLMILQKLRYEDVFTTDPENCRIHVVNFYAVTPSYMQQRQKKHPHIAVLPTALYTCGFDDENLPYKNSAHHGIYMVPYSDHSPYKELFTFISQLKPAKIYPIVNETRPRSKKVLHCGSIKTLNTLTDSLYELCREKRWESANCQNKELAMSCDRKEHNVLPAHLCCDIKHTKPRHRPRAIQRKKLSKVFQKKGVQFESSFTSDEGDDATLQTDGKHTTELERKDVTVRTSCGKFTTVKIPYNLKDNWSDVRVKLFDIRYFIHGYGRERLSENKRGARSYTVPSHSSGGRINPCRVIDTVSEKFGSCSSVYSSDGNPLQHMSLSCAVHIKHTINTQGNPSDIDRISFNSLSDVMKPHTKLLGDTVESEQEFEDGVWSGSISVKEERAHEHDIMPDGENRNLSRQRTEDTVKNPMVMIPIDFDADQRLLESSELNNATEETQIHCQWMCPRSFRKRGWNKSTRCHICSDDSGTIVSTSAGLLDLNRMWTGKKCCTKQKRVSLNIHGLPCPQFPCDINATCACKACGIGYQAIQNTSCESNLHKACDDRIQITSVRSLQTSDWSSEPDLQQSDTGSLLQFSSAPRLLACSDGQSHIASDDRIQITSVTSLQTSDWSSEPDMQQSDTESMLQFSSAPSVLTYSDAQCPDKGNLAVTGCHTNSKKRKHIALVTENNRITSEICSSHSFEEPERNSSVSQNGQSLNHRPHSSDMLQTDRQHKVGVHCEEMLLTHNSARITPSFQQMDVVTAESGGMRNSQCDESEEGNVAKRKQISSEYDLELERLSNVSVAGSKGGCECSSSETSVFMTDNTNVGESYSPRNRCNRNSDGRKNKATPRSDSMLQSNISNTGVQGMDQNVVIVIADKSSENGKHNKGIRNTPHNSQESKRTSADECEAPVCPGMRVSDYQDCNYWTNGNRVPFAIREVQQAVKYLRFPRSGISV</sequence>
<proteinExistence type="inferred from homology"/>
<keyword evidence="12" id="KW-0234">DNA repair</keyword>
<evidence type="ECO:0000256" key="16">
    <source>
        <dbReference type="ARBA" id="ARBA00042738"/>
    </source>
</evidence>
<evidence type="ECO:0000256" key="14">
    <source>
        <dbReference type="ARBA" id="ARBA00039555"/>
    </source>
</evidence>
<dbReference type="SUPFAM" id="SSF56281">
    <property type="entry name" value="Metallo-hydrolase/oxidoreductase"/>
    <property type="match status" value="1"/>
</dbReference>
<evidence type="ECO:0000256" key="1">
    <source>
        <dbReference type="ARBA" id="ARBA00001526"/>
    </source>
</evidence>
<dbReference type="GO" id="GO:0000723">
    <property type="term" value="P:telomere maintenance"/>
    <property type="evidence" value="ECO:0007669"/>
    <property type="project" value="TreeGrafter"/>
</dbReference>
<evidence type="ECO:0000313" key="20">
    <source>
        <dbReference type="Proteomes" id="UP000502823"/>
    </source>
</evidence>
<evidence type="ECO:0000256" key="17">
    <source>
        <dbReference type="SAM" id="MobiDB-lite"/>
    </source>
</evidence>
<dbReference type="Gene3D" id="3.60.15.10">
    <property type="entry name" value="Ribonuclease Z/Hydroxyacylglutathione hydrolase-like"/>
    <property type="match status" value="1"/>
</dbReference>
<keyword evidence="8" id="KW-0227">DNA damage</keyword>
<dbReference type="AlphaFoldDB" id="A0A6L2Q3U1"/>
<gene>
    <name evidence="19" type="ORF">Cfor_12448</name>
</gene>
<feature type="compositionally biased region" description="Polar residues" evidence="17">
    <location>
        <begin position="975"/>
        <end position="990"/>
    </location>
</feature>
<dbReference type="GO" id="GO:0000781">
    <property type="term" value="C:chromosome, telomeric region"/>
    <property type="evidence" value="ECO:0007669"/>
    <property type="project" value="UniProtKB-SubCell"/>
</dbReference>
<feature type="region of interest" description="Disordered" evidence="17">
    <location>
        <begin position="975"/>
        <end position="1014"/>
    </location>
</feature>
<evidence type="ECO:0000256" key="8">
    <source>
        <dbReference type="ARBA" id="ARBA00022763"/>
    </source>
</evidence>
<dbReference type="FunFam" id="3.40.50.12650:FF:000003">
    <property type="entry name" value="DNA cross-link repair 1B"/>
    <property type="match status" value="1"/>
</dbReference>
<evidence type="ECO:0000256" key="2">
    <source>
        <dbReference type="ARBA" id="ARBA00004123"/>
    </source>
</evidence>
<comment type="caution">
    <text evidence="19">The sequence shown here is derived from an EMBL/GenBank/DDBJ whole genome shotgun (WGS) entry which is preliminary data.</text>
</comment>
<dbReference type="InterPro" id="IPR036866">
    <property type="entry name" value="RibonucZ/Hydroxyglut_hydro"/>
</dbReference>
<comment type="catalytic activity">
    <reaction evidence="1">
        <text>a beta-lactam + H2O = a substituted beta-amino acid</text>
        <dbReference type="Rhea" id="RHEA:20401"/>
        <dbReference type="ChEBI" id="CHEBI:15377"/>
        <dbReference type="ChEBI" id="CHEBI:35627"/>
        <dbReference type="ChEBI" id="CHEBI:140347"/>
        <dbReference type="EC" id="3.5.2.6"/>
    </reaction>
</comment>
<dbReference type="GO" id="GO:0003684">
    <property type="term" value="F:damaged DNA binding"/>
    <property type="evidence" value="ECO:0007669"/>
    <property type="project" value="TreeGrafter"/>
</dbReference>
<dbReference type="EC" id="3.5.2.6" evidence="5"/>
<dbReference type="Proteomes" id="UP000502823">
    <property type="component" value="Unassembled WGS sequence"/>
</dbReference>
<dbReference type="EMBL" id="BLKM01000903">
    <property type="protein sequence ID" value="GFG39489.1"/>
    <property type="molecule type" value="Genomic_DNA"/>
</dbReference>
<evidence type="ECO:0000256" key="13">
    <source>
        <dbReference type="ARBA" id="ARBA00023242"/>
    </source>
</evidence>
<keyword evidence="13" id="KW-0539">Nucleus</keyword>
<dbReference type="OrthoDB" id="262529at2759"/>
<feature type="domain" description="DNA repair metallo-beta-lactamase" evidence="18">
    <location>
        <begin position="181"/>
        <end position="275"/>
    </location>
</feature>
<dbReference type="GO" id="GO:0006303">
    <property type="term" value="P:double-strand break repair via nonhomologous end joining"/>
    <property type="evidence" value="ECO:0007669"/>
    <property type="project" value="TreeGrafter"/>
</dbReference>
<evidence type="ECO:0000259" key="18">
    <source>
        <dbReference type="Pfam" id="PF07522"/>
    </source>
</evidence>
<comment type="subcellular location">
    <subcellularLocation>
        <location evidence="3">Chromosome</location>
        <location evidence="3">Telomere</location>
    </subcellularLocation>
    <subcellularLocation>
        <location evidence="2">Nucleus</location>
    </subcellularLocation>
</comment>
<dbReference type="GO" id="GO:0008800">
    <property type="term" value="F:beta-lactamase activity"/>
    <property type="evidence" value="ECO:0007669"/>
    <property type="project" value="UniProtKB-EC"/>
</dbReference>
<protein>
    <recommendedName>
        <fullName evidence="14">5' exonuclease Apollo</fullName>
        <ecNumber evidence="5">3.5.2.6</ecNumber>
    </recommendedName>
    <alternativeName>
        <fullName evidence="15">DNA cross-link repair 1B protein</fullName>
    </alternativeName>
    <alternativeName>
        <fullName evidence="16">SNM1 homolog B</fullName>
    </alternativeName>
</protein>
<evidence type="ECO:0000256" key="9">
    <source>
        <dbReference type="ARBA" id="ARBA00022801"/>
    </source>
</evidence>
<keyword evidence="10" id="KW-0269">Exonuclease</keyword>
<keyword evidence="7" id="KW-0540">Nuclease</keyword>
<evidence type="ECO:0000256" key="5">
    <source>
        <dbReference type="ARBA" id="ARBA00012865"/>
    </source>
</evidence>
<keyword evidence="6" id="KW-0158">Chromosome</keyword>
<dbReference type="PANTHER" id="PTHR23240">
    <property type="entry name" value="DNA CROSS-LINK REPAIR PROTEIN PSO2/SNM1-RELATED"/>
    <property type="match status" value="1"/>
</dbReference>
<evidence type="ECO:0000256" key="12">
    <source>
        <dbReference type="ARBA" id="ARBA00023204"/>
    </source>
</evidence>
<keyword evidence="11" id="KW-0779">Telomere</keyword>
<keyword evidence="9" id="KW-0378">Hydrolase</keyword>
<dbReference type="Gene3D" id="3.40.50.12650">
    <property type="match status" value="1"/>
</dbReference>
<evidence type="ECO:0000256" key="6">
    <source>
        <dbReference type="ARBA" id="ARBA00022454"/>
    </source>
</evidence>
<dbReference type="GO" id="GO:0005634">
    <property type="term" value="C:nucleus"/>
    <property type="evidence" value="ECO:0007669"/>
    <property type="project" value="UniProtKB-SubCell"/>
</dbReference>
<evidence type="ECO:0000256" key="4">
    <source>
        <dbReference type="ARBA" id="ARBA00010304"/>
    </source>
</evidence>
<dbReference type="InParanoid" id="A0A6L2Q3U1"/>